<keyword evidence="4" id="KW-0732">Signal</keyword>
<reference evidence="5 6" key="1">
    <citation type="submission" date="2021-05" db="EMBL/GenBank/DDBJ databases">
        <title>A Polyphasic approach of four new species of the genus Ohtaekwangia: Ohtaekwangia histidinii sp. nov., Ohtaekwangia cretensis sp. nov., Ohtaekwangia indiensis sp. nov., Ohtaekwangia reichenbachii sp. nov. from diverse environment.</title>
        <authorList>
            <person name="Octaviana S."/>
        </authorList>
    </citation>
    <scope>NUCLEOTIDE SEQUENCE [LARGE SCALE GENOMIC DNA]</scope>
    <source>
        <strain evidence="5 6">PWU20</strain>
    </source>
</reference>
<proteinExistence type="predicted"/>
<sequence length="588" mass="67159">MILFCKKIKRAAGLVLLLTLLATNTFAQKKKKEDSAVQGLRLREAEFYFTEGEKFFILEDYAKALIYYQKALEANPTNGTIHYKIAEVLSKSQKQEDLVKASISIENAIQLDKTNKFFYLSAATIYNSLARFDKAAQVYENMISEVKGTEEYLYELAAVYQYANRMDDALRTYERAEKALGINEISSIQKMRLFIESGKVNEGLKEGEKLITAFPDDEQYLMAFTEVLSKKGMREQAIQYLEKYLSRNENAPGASMLLASFYRETNQEQKARPLLIKLFDNTSADLSSKLIVLGTYNAELNNNRSKGISDADKEAFALSLLEKLKASDGENTNVHIIGGDLYLSTGRNREAQKEYLIAAESGEVNFEVWENLLYLEIRLEQYDNVLKHAEQALELFPNQAMIHYFNGFANLRKRNYEESIYSFEQAKRLSTSNAALTSEVNGMLGDAYNAVKNYEKSDKAFEDALLYNPNNDAILNNYSYYLALRKENLEKAEKMAATLIKNHPDNPTYLDTYAWVLYVRQKYKEARKAIEKAISTGKATATHFEHYGDILYQLGEVDGAVKQWEKARGLNAKSETLNKKIANRKIYE</sequence>
<comment type="caution">
    <text evidence="5">The sequence shown here is derived from an EMBL/GenBank/DDBJ whole genome shotgun (WGS) entry which is preliminary data.</text>
</comment>
<feature type="chain" id="PRO_5047054020" evidence="4">
    <location>
        <begin position="28"/>
        <end position="588"/>
    </location>
</feature>
<dbReference type="Pfam" id="PF07719">
    <property type="entry name" value="TPR_2"/>
    <property type="match status" value="1"/>
</dbReference>
<keyword evidence="6" id="KW-1185">Reference proteome</keyword>
<accession>A0ABS5VTZ4</accession>
<dbReference type="InterPro" id="IPR019734">
    <property type="entry name" value="TPR_rpt"/>
</dbReference>
<evidence type="ECO:0000256" key="2">
    <source>
        <dbReference type="ARBA" id="ARBA00022803"/>
    </source>
</evidence>
<dbReference type="PANTHER" id="PTHR44943:SF8">
    <property type="entry name" value="TPR REPEAT-CONTAINING PROTEIN MJ0263"/>
    <property type="match status" value="1"/>
</dbReference>
<dbReference type="InterPro" id="IPR011990">
    <property type="entry name" value="TPR-like_helical_dom_sf"/>
</dbReference>
<protein>
    <submittedName>
        <fullName evidence="5">Tetratricopeptide repeat protein</fullName>
    </submittedName>
</protein>
<gene>
    <name evidence="5" type="ORF">KK060_13750</name>
</gene>
<feature type="repeat" description="TPR" evidence="3">
    <location>
        <begin position="366"/>
        <end position="399"/>
    </location>
</feature>
<evidence type="ECO:0000256" key="1">
    <source>
        <dbReference type="ARBA" id="ARBA00022737"/>
    </source>
</evidence>
<keyword evidence="2 3" id="KW-0802">TPR repeat</keyword>
<feature type="repeat" description="TPR" evidence="3">
    <location>
        <begin position="45"/>
        <end position="78"/>
    </location>
</feature>
<dbReference type="RefSeq" id="WP_254154308.1">
    <property type="nucleotide sequence ID" value="NZ_JAHESD010000029.1"/>
</dbReference>
<dbReference type="SMART" id="SM00028">
    <property type="entry name" value="TPR"/>
    <property type="match status" value="8"/>
</dbReference>
<feature type="signal peptide" evidence="4">
    <location>
        <begin position="1"/>
        <end position="27"/>
    </location>
</feature>
<evidence type="ECO:0000313" key="5">
    <source>
        <dbReference type="EMBL" id="MBT1704354.1"/>
    </source>
</evidence>
<evidence type="ECO:0000256" key="3">
    <source>
        <dbReference type="PROSITE-ProRule" id="PRU00339"/>
    </source>
</evidence>
<name>A0ABS5VTZ4_9BACT</name>
<evidence type="ECO:0000256" key="4">
    <source>
        <dbReference type="SAM" id="SignalP"/>
    </source>
</evidence>
<dbReference type="SUPFAM" id="SSF48452">
    <property type="entry name" value="TPR-like"/>
    <property type="match status" value="2"/>
</dbReference>
<dbReference type="Pfam" id="PF13432">
    <property type="entry name" value="TPR_16"/>
    <property type="match status" value="2"/>
</dbReference>
<evidence type="ECO:0000313" key="6">
    <source>
        <dbReference type="Proteomes" id="UP000772618"/>
    </source>
</evidence>
<dbReference type="Proteomes" id="UP000772618">
    <property type="component" value="Unassembled WGS sequence"/>
</dbReference>
<dbReference type="PROSITE" id="PS50005">
    <property type="entry name" value="TPR"/>
    <property type="match status" value="3"/>
</dbReference>
<dbReference type="Pfam" id="PF13181">
    <property type="entry name" value="TPR_8"/>
    <property type="match status" value="1"/>
</dbReference>
<dbReference type="Gene3D" id="1.25.40.10">
    <property type="entry name" value="Tetratricopeptide repeat domain"/>
    <property type="match status" value="4"/>
</dbReference>
<dbReference type="InterPro" id="IPR013105">
    <property type="entry name" value="TPR_2"/>
</dbReference>
<organism evidence="5 6">
    <name type="scientific">Chryseosolibacter indicus</name>
    <dbReference type="NCBI Taxonomy" id="2782351"/>
    <lineage>
        <taxon>Bacteria</taxon>
        <taxon>Pseudomonadati</taxon>
        <taxon>Bacteroidota</taxon>
        <taxon>Cytophagia</taxon>
        <taxon>Cytophagales</taxon>
        <taxon>Chryseotaleaceae</taxon>
        <taxon>Chryseosolibacter</taxon>
    </lineage>
</organism>
<dbReference type="EMBL" id="JAHESD010000029">
    <property type="protein sequence ID" value="MBT1704354.1"/>
    <property type="molecule type" value="Genomic_DNA"/>
</dbReference>
<dbReference type="InterPro" id="IPR051685">
    <property type="entry name" value="Ycf3/AcsC/BcsC/TPR_MFPF"/>
</dbReference>
<dbReference type="PANTHER" id="PTHR44943">
    <property type="entry name" value="CELLULOSE SYNTHASE OPERON PROTEIN C"/>
    <property type="match status" value="1"/>
</dbReference>
<dbReference type="PROSITE" id="PS50293">
    <property type="entry name" value="TPR_REGION"/>
    <property type="match status" value="1"/>
</dbReference>
<keyword evidence="1" id="KW-0677">Repeat</keyword>
<feature type="repeat" description="TPR" evidence="3">
    <location>
        <begin position="438"/>
        <end position="471"/>
    </location>
</feature>